<comment type="caution">
    <text evidence="1">The sequence shown here is derived from an EMBL/GenBank/DDBJ whole genome shotgun (WGS) entry which is preliminary data.</text>
</comment>
<accession>A0ABV8T579</accession>
<dbReference type="Proteomes" id="UP001595904">
    <property type="component" value="Unassembled WGS sequence"/>
</dbReference>
<sequence>MLIRGGSHECGIFGRNLTFEVSAEISGLTEDGMFLLHFLNDRDRGRYAAISLKLLAISDDCEYHMP</sequence>
<organism evidence="1 2">
    <name type="scientific">Steroidobacter flavus</name>
    <dbReference type="NCBI Taxonomy" id="1842136"/>
    <lineage>
        <taxon>Bacteria</taxon>
        <taxon>Pseudomonadati</taxon>
        <taxon>Pseudomonadota</taxon>
        <taxon>Gammaproteobacteria</taxon>
        <taxon>Steroidobacterales</taxon>
        <taxon>Steroidobacteraceae</taxon>
        <taxon>Steroidobacter</taxon>
    </lineage>
</organism>
<dbReference type="RefSeq" id="WP_380606546.1">
    <property type="nucleotide sequence ID" value="NZ_JBHSDU010000015.1"/>
</dbReference>
<evidence type="ECO:0000313" key="2">
    <source>
        <dbReference type="Proteomes" id="UP001595904"/>
    </source>
</evidence>
<keyword evidence="2" id="KW-1185">Reference proteome</keyword>
<reference evidence="2" key="1">
    <citation type="journal article" date="2019" name="Int. J. Syst. Evol. Microbiol.">
        <title>The Global Catalogue of Microorganisms (GCM) 10K type strain sequencing project: providing services to taxonomists for standard genome sequencing and annotation.</title>
        <authorList>
            <consortium name="The Broad Institute Genomics Platform"/>
            <consortium name="The Broad Institute Genome Sequencing Center for Infectious Disease"/>
            <person name="Wu L."/>
            <person name="Ma J."/>
        </authorList>
    </citation>
    <scope>NUCLEOTIDE SEQUENCE [LARGE SCALE GENOMIC DNA]</scope>
    <source>
        <strain evidence="2">CGMCC 1.10759</strain>
    </source>
</reference>
<protein>
    <submittedName>
        <fullName evidence="1">Uncharacterized protein</fullName>
    </submittedName>
</protein>
<dbReference type="EMBL" id="JBHSDU010000015">
    <property type="protein sequence ID" value="MFC4314951.1"/>
    <property type="molecule type" value="Genomic_DNA"/>
</dbReference>
<name>A0ABV8T579_9GAMM</name>
<gene>
    <name evidence="1" type="ORF">ACFPN2_38180</name>
</gene>
<evidence type="ECO:0000313" key="1">
    <source>
        <dbReference type="EMBL" id="MFC4314951.1"/>
    </source>
</evidence>
<proteinExistence type="predicted"/>